<dbReference type="Pfam" id="PF00685">
    <property type="entry name" value="Sulfotransfer_1"/>
    <property type="match status" value="1"/>
</dbReference>
<name>A0AAN8VD14_9MAGN</name>
<dbReference type="GO" id="GO:0008146">
    <property type="term" value="F:sulfotransferase activity"/>
    <property type="evidence" value="ECO:0007669"/>
    <property type="project" value="InterPro"/>
</dbReference>
<keyword evidence="2 3" id="KW-0808">Transferase</keyword>
<dbReference type="InterPro" id="IPR027417">
    <property type="entry name" value="P-loop_NTPase"/>
</dbReference>
<sequence length="174" mass="20681">MCREPKDLFASQWHFYRSLGEEQVCLEKAFELFCEGLSPYGPYWDHVLGHWKASLERPNEVLFLKYEDMKRSTADKVRKLAEFMGYPFSPEEEEEGKVQDLVDFCSFDNLRNLEVSRTGNFQATEEFKVSNKLFYRRGDIGDWKNHLTRQMQERIDQITEERFTSCGLMFDITT</sequence>
<evidence type="ECO:0000256" key="3">
    <source>
        <dbReference type="RuleBase" id="RU361155"/>
    </source>
</evidence>
<evidence type="ECO:0000256" key="2">
    <source>
        <dbReference type="ARBA" id="ARBA00022679"/>
    </source>
</evidence>
<comment type="caution">
    <text evidence="5">The sequence shown here is derived from an EMBL/GenBank/DDBJ whole genome shotgun (WGS) entry which is preliminary data.</text>
</comment>
<proteinExistence type="inferred from homology"/>
<dbReference type="Proteomes" id="UP001370490">
    <property type="component" value="Unassembled WGS sequence"/>
</dbReference>
<evidence type="ECO:0000259" key="4">
    <source>
        <dbReference type="Pfam" id="PF00685"/>
    </source>
</evidence>
<organism evidence="5 6">
    <name type="scientific">Dillenia turbinata</name>
    <dbReference type="NCBI Taxonomy" id="194707"/>
    <lineage>
        <taxon>Eukaryota</taxon>
        <taxon>Viridiplantae</taxon>
        <taxon>Streptophyta</taxon>
        <taxon>Embryophyta</taxon>
        <taxon>Tracheophyta</taxon>
        <taxon>Spermatophyta</taxon>
        <taxon>Magnoliopsida</taxon>
        <taxon>eudicotyledons</taxon>
        <taxon>Gunneridae</taxon>
        <taxon>Pentapetalae</taxon>
        <taxon>Dilleniales</taxon>
        <taxon>Dilleniaceae</taxon>
        <taxon>Dillenia</taxon>
    </lineage>
</organism>
<dbReference type="AlphaFoldDB" id="A0AAN8VD14"/>
<comment type="similarity">
    <text evidence="1 3">Belongs to the sulfotransferase 1 family.</text>
</comment>
<protein>
    <recommendedName>
        <fullName evidence="3">Sulfotransferase</fullName>
        <ecNumber evidence="3">2.8.2.-</ecNumber>
    </recommendedName>
</protein>
<reference evidence="5 6" key="1">
    <citation type="submission" date="2023-12" db="EMBL/GenBank/DDBJ databases">
        <title>A high-quality genome assembly for Dillenia turbinata (Dilleniales).</title>
        <authorList>
            <person name="Chanderbali A."/>
        </authorList>
    </citation>
    <scope>NUCLEOTIDE SEQUENCE [LARGE SCALE GENOMIC DNA]</scope>
    <source>
        <strain evidence="5">LSX21</strain>
        <tissue evidence="5">Leaf</tissue>
    </source>
</reference>
<accession>A0AAN8VD14</accession>
<keyword evidence="6" id="KW-1185">Reference proteome</keyword>
<dbReference type="EMBL" id="JBAMMX010000016">
    <property type="protein sequence ID" value="KAK6925167.1"/>
    <property type="molecule type" value="Genomic_DNA"/>
</dbReference>
<gene>
    <name evidence="5" type="ORF">RJ641_009493</name>
</gene>
<dbReference type="SUPFAM" id="SSF52540">
    <property type="entry name" value="P-loop containing nucleoside triphosphate hydrolases"/>
    <property type="match status" value="1"/>
</dbReference>
<dbReference type="InterPro" id="IPR000863">
    <property type="entry name" value="Sulfotransferase_dom"/>
</dbReference>
<dbReference type="EC" id="2.8.2.-" evidence="3"/>
<feature type="domain" description="Sulfotransferase" evidence="4">
    <location>
        <begin position="1"/>
        <end position="166"/>
    </location>
</feature>
<evidence type="ECO:0000313" key="6">
    <source>
        <dbReference type="Proteomes" id="UP001370490"/>
    </source>
</evidence>
<dbReference type="Gene3D" id="3.40.50.300">
    <property type="entry name" value="P-loop containing nucleotide triphosphate hydrolases"/>
    <property type="match status" value="1"/>
</dbReference>
<dbReference type="PANTHER" id="PTHR11783">
    <property type="entry name" value="SULFOTRANSFERASE SULT"/>
    <property type="match status" value="1"/>
</dbReference>
<evidence type="ECO:0000256" key="1">
    <source>
        <dbReference type="ARBA" id="ARBA00005771"/>
    </source>
</evidence>
<evidence type="ECO:0000313" key="5">
    <source>
        <dbReference type="EMBL" id="KAK6925167.1"/>
    </source>
</evidence>